<dbReference type="InterPro" id="IPR008207">
    <property type="entry name" value="Sig_transdc_His_kin_Hpt_dom"/>
</dbReference>
<protein>
    <recommendedName>
        <fullName evidence="3">HPt domain-containing protein</fullName>
    </recommendedName>
</protein>
<dbReference type="InterPro" id="IPR036641">
    <property type="entry name" value="HPT_dom_sf"/>
</dbReference>
<dbReference type="OrthoDB" id="5875297at2"/>
<dbReference type="RefSeq" id="WP_141347345.1">
    <property type="nucleotide sequence ID" value="NZ_BJLF01000032.1"/>
</dbReference>
<accession>A0A4Y3I1X9</accession>
<evidence type="ECO:0000313" key="4">
    <source>
        <dbReference type="EMBL" id="GEA52950.1"/>
    </source>
</evidence>
<sequence length="119" mass="13379">MDELNLLQSDKITSLRAQVGVEAMPALLDIFKQELQQYIGQIEGVAVSAESREMIARTCHAIKGSAPSFGATLLAEKASEMDAFYKQQQLTDFDKQCDELISLLRRTVFKLEQLQDQLQ</sequence>
<dbReference type="PROSITE" id="PS50894">
    <property type="entry name" value="HPT"/>
    <property type="match status" value="1"/>
</dbReference>
<dbReference type="AlphaFoldDB" id="A0A4Y3I1X9"/>
<reference evidence="4 5" key="1">
    <citation type="submission" date="2019-06" db="EMBL/GenBank/DDBJ databases">
        <title>Whole genome shotgun sequence of Vibrio inusitatus NBRC 102082.</title>
        <authorList>
            <person name="Hosoyama A."/>
            <person name="Uohara A."/>
            <person name="Ohji S."/>
            <person name="Ichikawa N."/>
        </authorList>
    </citation>
    <scope>NUCLEOTIDE SEQUENCE [LARGE SCALE GENOMIC DNA]</scope>
    <source>
        <strain evidence="4 5">NBRC 102082</strain>
    </source>
</reference>
<evidence type="ECO:0000256" key="1">
    <source>
        <dbReference type="ARBA" id="ARBA00023012"/>
    </source>
</evidence>
<dbReference type="GO" id="GO:0000160">
    <property type="term" value="P:phosphorelay signal transduction system"/>
    <property type="evidence" value="ECO:0007669"/>
    <property type="project" value="UniProtKB-KW"/>
</dbReference>
<dbReference type="Proteomes" id="UP000318717">
    <property type="component" value="Unassembled WGS sequence"/>
</dbReference>
<dbReference type="Pfam" id="PF01627">
    <property type="entry name" value="Hpt"/>
    <property type="match status" value="1"/>
</dbReference>
<keyword evidence="1" id="KW-0902">Two-component regulatory system</keyword>
<name>A0A4Y3I1X9_9VIBR</name>
<keyword evidence="2" id="KW-0597">Phosphoprotein</keyword>
<gene>
    <name evidence="4" type="ORF">VIN01S_37540</name>
</gene>
<evidence type="ECO:0000313" key="5">
    <source>
        <dbReference type="Proteomes" id="UP000318717"/>
    </source>
</evidence>
<evidence type="ECO:0000259" key="3">
    <source>
        <dbReference type="PROSITE" id="PS50894"/>
    </source>
</evidence>
<organism evidence="4 5">
    <name type="scientific">Vibrio inusitatus NBRC 102082</name>
    <dbReference type="NCBI Taxonomy" id="1219070"/>
    <lineage>
        <taxon>Bacteria</taxon>
        <taxon>Pseudomonadati</taxon>
        <taxon>Pseudomonadota</taxon>
        <taxon>Gammaproteobacteria</taxon>
        <taxon>Vibrionales</taxon>
        <taxon>Vibrionaceae</taxon>
        <taxon>Vibrio</taxon>
    </lineage>
</organism>
<comment type="caution">
    <text evidence="4">The sequence shown here is derived from an EMBL/GenBank/DDBJ whole genome shotgun (WGS) entry which is preliminary data.</text>
</comment>
<dbReference type="GO" id="GO:0004672">
    <property type="term" value="F:protein kinase activity"/>
    <property type="evidence" value="ECO:0007669"/>
    <property type="project" value="UniProtKB-ARBA"/>
</dbReference>
<dbReference type="EMBL" id="BJLF01000032">
    <property type="protein sequence ID" value="GEA52950.1"/>
    <property type="molecule type" value="Genomic_DNA"/>
</dbReference>
<evidence type="ECO:0000256" key="2">
    <source>
        <dbReference type="PROSITE-ProRule" id="PRU00110"/>
    </source>
</evidence>
<proteinExistence type="predicted"/>
<dbReference type="SUPFAM" id="SSF47226">
    <property type="entry name" value="Histidine-containing phosphotransfer domain, HPT domain"/>
    <property type="match status" value="1"/>
</dbReference>
<feature type="domain" description="HPt" evidence="3">
    <location>
        <begin position="20"/>
        <end position="119"/>
    </location>
</feature>
<keyword evidence="5" id="KW-1185">Reference proteome</keyword>
<dbReference type="Gene3D" id="1.20.120.160">
    <property type="entry name" value="HPT domain"/>
    <property type="match status" value="1"/>
</dbReference>
<feature type="modified residue" description="Phosphohistidine" evidence="2">
    <location>
        <position position="60"/>
    </location>
</feature>